<name>A0ACB7PM89_9PEZI</name>
<evidence type="ECO:0000313" key="2">
    <source>
        <dbReference type="Proteomes" id="UP000724584"/>
    </source>
</evidence>
<keyword evidence="2" id="KW-1185">Reference proteome</keyword>
<sequence>MPGRIASSSSRPSSRDSYDGSPTRKSAVPEYDEYPAVSFPGYAEQPLDKQLEPIAVVGMGCHLPGEVRSPAGFWDMMMNKRTGQTPKVPADRFNIDAHFHDNNDRPGSFGVLGGYFLKDDLSNFDPGLFGITPIEAMWMDPQQRKLLEVVYEALESGGIPLEKISGTRTGVFAASFTADWQQMAFKEHSFRHNLAATGVDPGIISNRISHVFNLNGPSILCNTACSSSMYALHNACNALRNREADAAIVAGVNLIITVDQHMNTAKLGVLSPTSTCHTFDASADGYGRADAAGAVYLKPLSDAIRDGDPIRGVIRSSAVNSNGKVPGAGITHPNREGQADVIAHAYERGGDLDPRLTGYFECHGTGTAVGDPLEVHAVSIAMNKNRQPGEEPLLIGAVKTNIGHSEAASGLSALIKAILTVERGVIPPVRGLVNPSPAIKWDEWKVQAPTEAVPFPAHLPVRRVSINSFGYGGTNAHAIVENADSLLRNMPRQQYRFRDDNTNSGQKSAMPRRAAHRRRPFLLPFSAHDKPTLLRNLDAHAKVVSQYNLLDLSYTLSNRRSVLLNKGFTVASHETLDDAFSNVAASFTFADGKKRGPKPPTVGFVFTGQGAQWARMGAELLDPVLFNQAVQTILTAEEFSDVDLFIEVGPHSAMSGPIKQIKAALGREKLEYIPTLLRGTDSAVQLLKVAGEMFLRAYPLEMDQVSTAYVESGNKLAPAPAVIVDLPPYQWNYARPFWAESRASREHRLRTHPRHDVLGERTLGGSPANPTWRNMLRLRDLPWLGDHALGGEVKALVVPDGDDGIEVLLGLSASMYGSGWWDFTVSSIDDEGVKKEHMAASPSVPAARPGTRPCFQASCTTAVKQSVDASLGESRYVLHPATVDSVLQLSITAIYAGRTTAINYGVIPIQLDEVTIWPPTEEQVQTSTASAYAWVDKRGVRSFESSAQMQAADKSLLLEIVNLRGVSYEAAVPQKAPSALTERLYGELSWDVDFDALVESADLKGFTVPEAVHLALFKRPETKVLQVGASDIEGVKQILTKSPRASYTVTVASDDELESVKTALKDYPRAKVVKLDLTQELSAQSLAAGAFNVLVVRQAVSEEELTKLRETVKIGGYVLSDTSSGTAKAAKVSEEAQDTKEGAQHTVQLVYGTAQTAIVSSVWAVLQALGWTVEVTALKDLTDGKILSHVIILADFESPLLFNITDEEFSRVQAITNTTSSLLWVTPGGLLEGKRPEFGMVHGLARTISSEQASLDFRTVDIDQDTVTSEDTVSAIVRVAKQQATPTGEKSDREFCVANGKTYISRLVGSDSLNNSFSATRAPEPTAFTSESRISGAIVKGRVIFHQEAVVEDVKPGHVEVRVEASGLTKEGVLVISGTDYPTTFSHEIGGIVTRVGAGVTTHKAGDKVVGFHADNALSAYASALHGLETLGQIKANDNVLVLHGTGLTGVAAVKVALTKGAVPYVVVETPAEAEFFQTQLGLDAEQTLFAGASEDAEAAASVLLDILNELTAGHGADIVFSAGNTDQATAREAWRHIAPLGRFLDAGRKDVLHRRALDSVPTAQRGASYLSFDLVGLFDARPEVLARLLPTIVGLVQQGVVVAPGPVQTVHLSELDKAVAGFSDAFGAVKSVVTYEADAEKTVAVVPARPPLRFNPDSSYLLVGCLGGLGRSLTSWMMESGARRFTFLSRSGADSPSAAKLVEDMEKAGAVVQVVRGDATSKEDVVRAVAQVPAEHPIRGVVHAAMVLRDGLFHSMTYNNWKTSVSPKILGAANLHAVLADEPLDFFLMTSSVSGVLGNTTQSNYAAANTYLDTLARQRRVAGKPATSVVLPMVLGVGVVAENVELEQSLKRKGMYGIDEEELLGAFEAAITSRGIDTAIDHIVVGLDPAKLQKAVRDELATDSFWVEDARFSHAVHDMNASAEDGSDGEGGQAQSIISVIKAAASPAEAVGAVTEHFVGKLARMLLLDLDEFEPDVKSIASYGIDSMIGAELRNWIFKEYKLDVPFQQLLGETLTITKFAIQVVWVNSAPTNPTDPFQSPRIGVSACRELTWRARLVDSPRFVGIDSLQPGKLSSPSGHHQESTPNLTMAPSQSTALQLAAHAFATIFVGFGINAILRPEHALTFFEFSPPSSPQDAKMVDSLMAVYGARDIFMGLAIYSAALFGTNKSLGWTLIAASGVAAADGAVCYLHGQGEWNHWGYAPMITVVGVVLLGLFDGAGKPATKKE</sequence>
<gene>
    <name evidence="1" type="ORF">F5144DRAFT_616611</name>
</gene>
<proteinExistence type="predicted"/>
<dbReference type="EMBL" id="JAGIZQ010000001">
    <property type="protein sequence ID" value="KAH6649445.1"/>
    <property type="molecule type" value="Genomic_DNA"/>
</dbReference>
<organism evidence="1 2">
    <name type="scientific">Chaetomium tenue</name>
    <dbReference type="NCBI Taxonomy" id="1854479"/>
    <lineage>
        <taxon>Eukaryota</taxon>
        <taxon>Fungi</taxon>
        <taxon>Dikarya</taxon>
        <taxon>Ascomycota</taxon>
        <taxon>Pezizomycotina</taxon>
        <taxon>Sordariomycetes</taxon>
        <taxon>Sordariomycetidae</taxon>
        <taxon>Sordariales</taxon>
        <taxon>Chaetomiaceae</taxon>
        <taxon>Chaetomium</taxon>
    </lineage>
</organism>
<accession>A0ACB7PM89</accession>
<protein>
    <submittedName>
        <fullName evidence="1">Uncharacterized protein</fullName>
    </submittedName>
</protein>
<evidence type="ECO:0000313" key="1">
    <source>
        <dbReference type="EMBL" id="KAH6649445.1"/>
    </source>
</evidence>
<reference evidence="1 2" key="1">
    <citation type="journal article" date="2021" name="Nat. Commun.">
        <title>Genetic determinants of endophytism in the Arabidopsis root mycobiome.</title>
        <authorList>
            <person name="Mesny F."/>
            <person name="Miyauchi S."/>
            <person name="Thiergart T."/>
            <person name="Pickel B."/>
            <person name="Atanasova L."/>
            <person name="Karlsson M."/>
            <person name="Huettel B."/>
            <person name="Barry K.W."/>
            <person name="Haridas S."/>
            <person name="Chen C."/>
            <person name="Bauer D."/>
            <person name="Andreopoulos W."/>
            <person name="Pangilinan J."/>
            <person name="LaButti K."/>
            <person name="Riley R."/>
            <person name="Lipzen A."/>
            <person name="Clum A."/>
            <person name="Drula E."/>
            <person name="Henrissat B."/>
            <person name="Kohler A."/>
            <person name="Grigoriev I.V."/>
            <person name="Martin F.M."/>
            <person name="Hacquard S."/>
        </authorList>
    </citation>
    <scope>NUCLEOTIDE SEQUENCE [LARGE SCALE GENOMIC DNA]</scope>
    <source>
        <strain evidence="1 2">MPI-SDFR-AT-0079</strain>
    </source>
</reference>
<comment type="caution">
    <text evidence="1">The sequence shown here is derived from an EMBL/GenBank/DDBJ whole genome shotgun (WGS) entry which is preliminary data.</text>
</comment>
<dbReference type="Proteomes" id="UP000724584">
    <property type="component" value="Unassembled WGS sequence"/>
</dbReference>